<evidence type="ECO:0000313" key="2">
    <source>
        <dbReference type="Proteomes" id="UP000316628"/>
    </source>
</evidence>
<protein>
    <submittedName>
        <fullName evidence="1">Uncharacterized protein</fullName>
    </submittedName>
</protein>
<sequence>MQLTAAVEYLAHVLSRIEDRLDRLDPNWAVHRRGPR</sequence>
<gene>
    <name evidence="1" type="ORF">FHX81_4147</name>
</gene>
<dbReference type="Proteomes" id="UP000316628">
    <property type="component" value="Unassembled WGS sequence"/>
</dbReference>
<keyword evidence="2" id="KW-1185">Reference proteome</keyword>
<dbReference type="EMBL" id="VFPP01000001">
    <property type="protein sequence ID" value="TQM81770.1"/>
    <property type="molecule type" value="Genomic_DNA"/>
</dbReference>
<accession>A0A543JG18</accession>
<proteinExistence type="predicted"/>
<comment type="caution">
    <text evidence="1">The sequence shown here is derived from an EMBL/GenBank/DDBJ whole genome shotgun (WGS) entry which is preliminary data.</text>
</comment>
<organism evidence="1 2">
    <name type="scientific">Saccharothrix saharensis</name>
    <dbReference type="NCBI Taxonomy" id="571190"/>
    <lineage>
        <taxon>Bacteria</taxon>
        <taxon>Bacillati</taxon>
        <taxon>Actinomycetota</taxon>
        <taxon>Actinomycetes</taxon>
        <taxon>Pseudonocardiales</taxon>
        <taxon>Pseudonocardiaceae</taxon>
        <taxon>Saccharothrix</taxon>
    </lineage>
</organism>
<dbReference type="AlphaFoldDB" id="A0A543JG18"/>
<reference evidence="1 2" key="1">
    <citation type="submission" date="2019-06" db="EMBL/GenBank/DDBJ databases">
        <title>Sequencing the genomes of 1000 actinobacteria strains.</title>
        <authorList>
            <person name="Klenk H.-P."/>
        </authorList>
    </citation>
    <scope>NUCLEOTIDE SEQUENCE [LARGE SCALE GENOMIC DNA]</scope>
    <source>
        <strain evidence="1 2">DSM 45456</strain>
    </source>
</reference>
<name>A0A543JG18_9PSEU</name>
<evidence type="ECO:0000313" key="1">
    <source>
        <dbReference type="EMBL" id="TQM81770.1"/>
    </source>
</evidence>